<proteinExistence type="predicted"/>
<dbReference type="EMBL" id="CATOUU010000914">
    <property type="protein sequence ID" value="CAI9959068.1"/>
    <property type="molecule type" value="Genomic_DNA"/>
</dbReference>
<gene>
    <name evidence="1" type="ORF">HINF_LOCUS42800</name>
    <name evidence="4" type="ORF">HINF_LOCUS46696</name>
    <name evidence="5" type="ORF">HINF_LOCUS46699</name>
    <name evidence="2" type="ORF">HINF_LOCUS46713</name>
    <name evidence="3" type="ORF">HINF_LOCUS46716</name>
    <name evidence="6" type="ORF">HINF_LOCUS79246</name>
</gene>
<dbReference type="EMBL" id="CAXDID020000207">
    <property type="protein sequence ID" value="CAL6055754.1"/>
    <property type="molecule type" value="Genomic_DNA"/>
</dbReference>
<accession>A0AA86QGV5</accession>
<evidence type="ECO:0000313" key="3">
    <source>
        <dbReference type="EMBL" id="CAI9959071.1"/>
    </source>
</evidence>
<protein>
    <submittedName>
        <fullName evidence="4">Hypothetical_protein</fullName>
    </submittedName>
</protein>
<evidence type="ECO:0000313" key="7">
    <source>
        <dbReference type="Proteomes" id="UP001642409"/>
    </source>
</evidence>
<organism evidence="3">
    <name type="scientific">Hexamita inflata</name>
    <dbReference type="NCBI Taxonomy" id="28002"/>
    <lineage>
        <taxon>Eukaryota</taxon>
        <taxon>Metamonada</taxon>
        <taxon>Diplomonadida</taxon>
        <taxon>Hexamitidae</taxon>
        <taxon>Hexamitinae</taxon>
        <taxon>Hexamita</taxon>
    </lineage>
</organism>
<sequence length="99" mass="11324">MSNQLSNCNDESIEYVQLKALSYIEDPIIYIDDDNTTTYISPKFKKSQAIQSSNSAVQDAEKVQSLRDLSFRVARPDFQSADNSFIITQTEFDLFDLDK</sequence>
<dbReference type="EMBL" id="CAXDID020001121">
    <property type="protein sequence ID" value="CAL6116917.1"/>
    <property type="molecule type" value="Genomic_DNA"/>
</dbReference>
<dbReference type="Proteomes" id="UP001642409">
    <property type="component" value="Unassembled WGS sequence"/>
</dbReference>
<comment type="caution">
    <text evidence="3">The sequence shown here is derived from an EMBL/GenBank/DDBJ whole genome shotgun (WGS) entry which is preliminary data.</text>
</comment>
<dbReference type="EMBL" id="CATOUU010000857">
    <property type="protein sequence ID" value="CAI9955155.1"/>
    <property type="molecule type" value="Genomic_DNA"/>
</dbReference>
<dbReference type="EMBL" id="CAXDID020000207">
    <property type="protein sequence ID" value="CAL6055760.1"/>
    <property type="molecule type" value="Genomic_DNA"/>
</dbReference>
<dbReference type="EMBL" id="CATOUU010000914">
    <property type="protein sequence ID" value="CAI9959071.1"/>
    <property type="molecule type" value="Genomic_DNA"/>
</dbReference>
<reference evidence="4 7" key="2">
    <citation type="submission" date="2024-07" db="EMBL/GenBank/DDBJ databases">
        <authorList>
            <person name="Akdeniz Z."/>
        </authorList>
    </citation>
    <scope>NUCLEOTIDE SEQUENCE [LARGE SCALE GENOMIC DNA]</scope>
</reference>
<keyword evidence="7" id="KW-1185">Reference proteome</keyword>
<evidence type="ECO:0000313" key="4">
    <source>
        <dbReference type="EMBL" id="CAL6055754.1"/>
    </source>
</evidence>
<evidence type="ECO:0000313" key="5">
    <source>
        <dbReference type="EMBL" id="CAL6055760.1"/>
    </source>
</evidence>
<evidence type="ECO:0000313" key="1">
    <source>
        <dbReference type="EMBL" id="CAI9955155.1"/>
    </source>
</evidence>
<dbReference type="AlphaFoldDB" id="A0AA86QGV5"/>
<reference evidence="3" key="1">
    <citation type="submission" date="2023-06" db="EMBL/GenBank/DDBJ databases">
        <authorList>
            <person name="Kurt Z."/>
        </authorList>
    </citation>
    <scope>NUCLEOTIDE SEQUENCE</scope>
</reference>
<evidence type="ECO:0000313" key="2">
    <source>
        <dbReference type="EMBL" id="CAI9959068.1"/>
    </source>
</evidence>
<evidence type="ECO:0000313" key="6">
    <source>
        <dbReference type="EMBL" id="CAL6116917.1"/>
    </source>
</evidence>
<name>A0AA86QGV5_9EUKA</name>